<protein>
    <submittedName>
        <fullName evidence="1">Gag/pol protein</fullName>
    </submittedName>
</protein>
<keyword evidence="2" id="KW-1185">Reference proteome</keyword>
<evidence type="ECO:0000313" key="1">
    <source>
        <dbReference type="EMBL" id="KAA3483428.1"/>
    </source>
</evidence>
<dbReference type="Proteomes" id="UP000325315">
    <property type="component" value="Unassembled WGS sequence"/>
</dbReference>
<dbReference type="AlphaFoldDB" id="A0A5B6WQ16"/>
<proteinExistence type="predicted"/>
<accession>A0A5B6WQ16</accession>
<comment type="caution">
    <text evidence="1">The sequence shown here is derived from an EMBL/GenBank/DDBJ whole genome shotgun (WGS) entry which is preliminary data.</text>
</comment>
<gene>
    <name evidence="1" type="ORF">EPI10_005605</name>
</gene>
<dbReference type="PANTHER" id="PTHR11439">
    <property type="entry name" value="GAG-POL-RELATED RETROTRANSPOSON"/>
    <property type="match status" value="1"/>
</dbReference>
<sequence>MYVIFCTHLDIYFVVGMINQYQTDPCLRHWQAVKHILRYLKRTKGYMLVYSRENLTHSDFQTCKDSRKSTSGSVFVLGSGAIVWRSVGQTCTADLLRRSNMWLLLRQKKKR</sequence>
<dbReference type="OrthoDB" id="1915846at2759"/>
<dbReference type="EMBL" id="SMMG02000002">
    <property type="protein sequence ID" value="KAA3483428.1"/>
    <property type="molecule type" value="Genomic_DNA"/>
</dbReference>
<name>A0A5B6WQ16_9ROSI</name>
<reference evidence="2" key="1">
    <citation type="journal article" date="2019" name="Plant Biotechnol. J.">
        <title>Genome sequencing of the Australian wild diploid species Gossypium australe highlights disease resistance and delayed gland morphogenesis.</title>
        <authorList>
            <person name="Cai Y."/>
            <person name="Cai X."/>
            <person name="Wang Q."/>
            <person name="Wang P."/>
            <person name="Zhang Y."/>
            <person name="Cai C."/>
            <person name="Xu Y."/>
            <person name="Wang K."/>
            <person name="Zhou Z."/>
            <person name="Wang C."/>
            <person name="Geng S."/>
            <person name="Li B."/>
            <person name="Dong Q."/>
            <person name="Hou Y."/>
            <person name="Wang H."/>
            <person name="Ai P."/>
            <person name="Liu Z."/>
            <person name="Yi F."/>
            <person name="Sun M."/>
            <person name="An G."/>
            <person name="Cheng J."/>
            <person name="Zhang Y."/>
            <person name="Shi Q."/>
            <person name="Xie Y."/>
            <person name="Shi X."/>
            <person name="Chang Y."/>
            <person name="Huang F."/>
            <person name="Chen Y."/>
            <person name="Hong S."/>
            <person name="Mi L."/>
            <person name="Sun Q."/>
            <person name="Zhang L."/>
            <person name="Zhou B."/>
            <person name="Peng R."/>
            <person name="Zhang X."/>
            <person name="Liu F."/>
        </authorList>
    </citation>
    <scope>NUCLEOTIDE SEQUENCE [LARGE SCALE GENOMIC DNA]</scope>
    <source>
        <strain evidence="2">cv. PA1801</strain>
    </source>
</reference>
<dbReference type="PANTHER" id="PTHR11439:SF467">
    <property type="entry name" value="INTEGRASE CATALYTIC DOMAIN-CONTAINING PROTEIN"/>
    <property type="match status" value="1"/>
</dbReference>
<organism evidence="1 2">
    <name type="scientific">Gossypium australe</name>
    <dbReference type="NCBI Taxonomy" id="47621"/>
    <lineage>
        <taxon>Eukaryota</taxon>
        <taxon>Viridiplantae</taxon>
        <taxon>Streptophyta</taxon>
        <taxon>Embryophyta</taxon>
        <taxon>Tracheophyta</taxon>
        <taxon>Spermatophyta</taxon>
        <taxon>Magnoliopsida</taxon>
        <taxon>eudicotyledons</taxon>
        <taxon>Gunneridae</taxon>
        <taxon>Pentapetalae</taxon>
        <taxon>rosids</taxon>
        <taxon>malvids</taxon>
        <taxon>Malvales</taxon>
        <taxon>Malvaceae</taxon>
        <taxon>Malvoideae</taxon>
        <taxon>Gossypium</taxon>
    </lineage>
</organism>
<evidence type="ECO:0000313" key="2">
    <source>
        <dbReference type="Proteomes" id="UP000325315"/>
    </source>
</evidence>